<protein>
    <submittedName>
        <fullName evidence="5">Serine hydrolase</fullName>
    </submittedName>
</protein>
<dbReference type="InterPro" id="IPR050491">
    <property type="entry name" value="AmpC-like"/>
</dbReference>
<comment type="caution">
    <text evidence="5">The sequence shown here is derived from an EMBL/GenBank/DDBJ whole genome shotgun (WGS) entry which is preliminary data.</text>
</comment>
<dbReference type="Gene3D" id="2.40.128.600">
    <property type="match status" value="1"/>
</dbReference>
<reference evidence="5 6" key="1">
    <citation type="submission" date="2019-07" db="EMBL/GenBank/DDBJ databases">
        <title>Whole genome shotgun sequence of Acetobacter nitrogenifigens NBRC 105050.</title>
        <authorList>
            <person name="Hosoyama A."/>
            <person name="Uohara A."/>
            <person name="Ohji S."/>
            <person name="Ichikawa N."/>
        </authorList>
    </citation>
    <scope>NUCLEOTIDE SEQUENCE [LARGE SCALE GENOMIC DNA]</scope>
    <source>
        <strain evidence="5 6">NBRC 105050</strain>
    </source>
</reference>
<dbReference type="SUPFAM" id="SSF56601">
    <property type="entry name" value="beta-lactamase/transpeptidase-like"/>
    <property type="match status" value="1"/>
</dbReference>
<dbReference type="EMBL" id="BJYF01000011">
    <property type="protein sequence ID" value="GEN60132.1"/>
    <property type="molecule type" value="Genomic_DNA"/>
</dbReference>
<dbReference type="OrthoDB" id="5377981at2"/>
<name>A0A511XB53_9PROT</name>
<feature type="chain" id="PRO_5022060782" evidence="2">
    <location>
        <begin position="32"/>
        <end position="543"/>
    </location>
</feature>
<sequence>MKTNSFFQWVNLRSRELLAVAVTAGAPCATAAPTHAATGQAGLPPGLTAAIIDTTVERTRQAFDVPGIAIGIVHDGKIVFTRGYGRRAEDRASPAVDARTLFAIGSNSKEFTTTALSVLVDEGKLRWDDRVIDHLPEFRVSDPWITRDFRISDLLTHHSGMGLGTGDLMLFSHSTFTRREVLAALPYMPFTAPFRTTYAYNNLLYVVAGAVIERVSGQSWEEFLQSRLIDAAGLPACQSTPPTRDEADVATGQGEGGPLPVREGLRLPAVAPAGGVWCSADGVSRWAQIYLNGGVTPEGKTIFSRARRDEVWAPHALLPLPDTAEATKTHFRAYGYGWFIEDFYGQRRVWHTGTINGMVSYVNFLPELGTAIVVLTNHDDHNATYSIATTLSSYVVKGGSDDWIGHWKREEDAKKAANAEQASARGPGSPARPFHQLSQDEQREYLGAYRDDWRGDIFVTRRGGDLRLTFSKADGLAGTLSALPHDLFVARWDIRGQDGEDDCYVQFERDVEGKITGMKMRLLGSDFSFDAQDLHPRKISDHS</sequence>
<evidence type="ECO:0000256" key="2">
    <source>
        <dbReference type="SAM" id="SignalP"/>
    </source>
</evidence>
<dbReference type="InterPro" id="IPR012338">
    <property type="entry name" value="Beta-lactam/transpept-like"/>
</dbReference>
<feature type="domain" description="Peptidase S12 Pab87-related C-terminal" evidence="4">
    <location>
        <begin position="438"/>
        <end position="535"/>
    </location>
</feature>
<evidence type="ECO:0000313" key="6">
    <source>
        <dbReference type="Proteomes" id="UP000321635"/>
    </source>
</evidence>
<keyword evidence="2" id="KW-0732">Signal</keyword>
<dbReference type="PANTHER" id="PTHR46825">
    <property type="entry name" value="D-ALANYL-D-ALANINE-CARBOXYPEPTIDASE/ENDOPEPTIDASE AMPH"/>
    <property type="match status" value="1"/>
</dbReference>
<dbReference type="InterPro" id="IPR021860">
    <property type="entry name" value="Peptidase_S12_Pab87-rel_C"/>
</dbReference>
<gene>
    <name evidence="5" type="ORF">ANI02nite_20160</name>
</gene>
<feature type="domain" description="Beta-lactamase-related" evidence="3">
    <location>
        <begin position="55"/>
        <end position="383"/>
    </location>
</feature>
<evidence type="ECO:0000259" key="4">
    <source>
        <dbReference type="Pfam" id="PF11954"/>
    </source>
</evidence>
<accession>A0A511XB53</accession>
<feature type="region of interest" description="Disordered" evidence="1">
    <location>
        <begin position="235"/>
        <end position="260"/>
    </location>
</feature>
<evidence type="ECO:0000313" key="5">
    <source>
        <dbReference type="EMBL" id="GEN60132.1"/>
    </source>
</evidence>
<dbReference type="AlphaFoldDB" id="A0A511XB53"/>
<dbReference type="InterPro" id="IPR001466">
    <property type="entry name" value="Beta-lactam-related"/>
</dbReference>
<dbReference type="STRING" id="1120919.GCA_000429165_00986"/>
<dbReference type="Proteomes" id="UP000321635">
    <property type="component" value="Unassembled WGS sequence"/>
</dbReference>
<feature type="region of interest" description="Disordered" evidence="1">
    <location>
        <begin position="414"/>
        <end position="435"/>
    </location>
</feature>
<proteinExistence type="predicted"/>
<dbReference type="GO" id="GO:0016787">
    <property type="term" value="F:hydrolase activity"/>
    <property type="evidence" value="ECO:0007669"/>
    <property type="project" value="UniProtKB-KW"/>
</dbReference>
<organism evidence="5 6">
    <name type="scientific">Acetobacter nitrogenifigens DSM 23921 = NBRC 105050</name>
    <dbReference type="NCBI Taxonomy" id="1120919"/>
    <lineage>
        <taxon>Bacteria</taxon>
        <taxon>Pseudomonadati</taxon>
        <taxon>Pseudomonadota</taxon>
        <taxon>Alphaproteobacteria</taxon>
        <taxon>Acetobacterales</taxon>
        <taxon>Acetobacteraceae</taxon>
        <taxon>Acetobacter</taxon>
    </lineage>
</organism>
<dbReference type="PANTHER" id="PTHR46825:SF15">
    <property type="entry name" value="BETA-LACTAMASE-RELATED DOMAIN-CONTAINING PROTEIN"/>
    <property type="match status" value="1"/>
</dbReference>
<evidence type="ECO:0000259" key="3">
    <source>
        <dbReference type="Pfam" id="PF00144"/>
    </source>
</evidence>
<keyword evidence="5" id="KW-0378">Hydrolase</keyword>
<feature type="signal peptide" evidence="2">
    <location>
        <begin position="1"/>
        <end position="31"/>
    </location>
</feature>
<dbReference type="Pfam" id="PF11954">
    <property type="entry name" value="DUF3471"/>
    <property type="match status" value="1"/>
</dbReference>
<dbReference type="Gene3D" id="3.40.710.10">
    <property type="entry name" value="DD-peptidase/beta-lactamase superfamily"/>
    <property type="match status" value="1"/>
</dbReference>
<dbReference type="Pfam" id="PF00144">
    <property type="entry name" value="Beta-lactamase"/>
    <property type="match status" value="1"/>
</dbReference>
<evidence type="ECO:0000256" key="1">
    <source>
        <dbReference type="SAM" id="MobiDB-lite"/>
    </source>
</evidence>
<keyword evidence="6" id="KW-1185">Reference proteome</keyword>